<accession>A0A4R7TDY1</accession>
<evidence type="ECO:0000256" key="1">
    <source>
        <dbReference type="SAM" id="MobiDB-lite"/>
    </source>
</evidence>
<proteinExistence type="predicted"/>
<comment type="caution">
    <text evidence="2">The sequence shown here is derived from an EMBL/GenBank/DDBJ whole genome shotgun (WGS) entry which is preliminary data.</text>
</comment>
<evidence type="ECO:0000313" key="2">
    <source>
        <dbReference type="EMBL" id="TDU90361.1"/>
    </source>
</evidence>
<dbReference type="RefSeq" id="WP_133980280.1">
    <property type="nucleotide sequence ID" value="NZ_SOCE01000001.1"/>
</dbReference>
<keyword evidence="3" id="KW-1185">Reference proteome</keyword>
<dbReference type="Proteomes" id="UP000295151">
    <property type="component" value="Unassembled WGS sequence"/>
</dbReference>
<reference evidence="2 3" key="1">
    <citation type="submission" date="2019-03" db="EMBL/GenBank/DDBJ databases">
        <title>Genomic Encyclopedia of Type Strains, Phase III (KMG-III): the genomes of soil and plant-associated and newly described type strains.</title>
        <authorList>
            <person name="Whitman W."/>
        </authorList>
    </citation>
    <scope>NUCLEOTIDE SEQUENCE [LARGE SCALE GENOMIC DNA]</scope>
    <source>
        <strain evidence="2 3">VKM Ac-2575</strain>
    </source>
</reference>
<dbReference type="EMBL" id="SOCE01000001">
    <property type="protein sequence ID" value="TDU90361.1"/>
    <property type="molecule type" value="Genomic_DNA"/>
</dbReference>
<evidence type="ECO:0000313" key="3">
    <source>
        <dbReference type="Proteomes" id="UP000295151"/>
    </source>
</evidence>
<sequence length="232" mass="25064">MRTSVLASGIVLLAVAGAAAGYYGGEFTAPATVHEVAPPAPLSARATDPPLPRKTPEPSAVPPLTTDELNFHTQNFTIHDDAGSPLGLAIRIPRGWQLTRDPKMPREVKFLDPLKERAVRVESALPPPATSTTDSMAQLVANLKSSQPYENDLRILSQTDEQLEANGETRTVSTLTYTYIPKKTLRYVIVRWIATDGDDNATVEMSITGLPQDAAALRALLLETSRSVHQTG</sequence>
<dbReference type="OrthoDB" id="3817902at2"/>
<dbReference type="AlphaFoldDB" id="A0A4R7TDY1"/>
<protein>
    <recommendedName>
        <fullName evidence="4">Lipoprotein LpqN</fullName>
    </recommendedName>
</protein>
<gene>
    <name evidence="2" type="ORF">EV138_3947</name>
</gene>
<evidence type="ECO:0008006" key="4">
    <source>
        <dbReference type="Google" id="ProtNLM"/>
    </source>
</evidence>
<feature type="region of interest" description="Disordered" evidence="1">
    <location>
        <begin position="40"/>
        <end position="64"/>
    </location>
</feature>
<organism evidence="2 3">
    <name type="scientific">Kribbella voronezhensis</name>
    <dbReference type="NCBI Taxonomy" id="2512212"/>
    <lineage>
        <taxon>Bacteria</taxon>
        <taxon>Bacillati</taxon>
        <taxon>Actinomycetota</taxon>
        <taxon>Actinomycetes</taxon>
        <taxon>Propionibacteriales</taxon>
        <taxon>Kribbellaceae</taxon>
        <taxon>Kribbella</taxon>
    </lineage>
</organism>
<name>A0A4R7TDY1_9ACTN</name>